<sequence>MPVSNALLGAVIAAGISAMAPPAIADGFADRDLILAQATGQQEQRPQGPHFDPTQGGGQQPHNPNAAPTQSGGPPAHFDSTQGDGQQPHRPDTAPGRASSGPGAHFDSTQGGGQQPHTPGRGAPQPGR</sequence>
<comment type="caution">
    <text evidence="3">The sequence shown here is derived from an EMBL/GenBank/DDBJ whole genome shotgun (WGS) entry which is preliminary data.</text>
</comment>
<keyword evidence="2" id="KW-0732">Signal</keyword>
<protein>
    <submittedName>
        <fullName evidence="3">Uncharacterized protein</fullName>
    </submittedName>
</protein>
<reference evidence="4" key="1">
    <citation type="journal article" date="2019" name="Int. J. Syst. Evol. Microbiol.">
        <title>The Global Catalogue of Microorganisms (GCM) 10K type strain sequencing project: providing services to taxonomists for standard genome sequencing and annotation.</title>
        <authorList>
            <consortium name="The Broad Institute Genomics Platform"/>
            <consortium name="The Broad Institute Genome Sequencing Center for Infectious Disease"/>
            <person name="Wu L."/>
            <person name="Ma J."/>
        </authorList>
    </citation>
    <scope>NUCLEOTIDE SEQUENCE [LARGE SCALE GENOMIC DNA]</scope>
    <source>
        <strain evidence="4">CECT 7131</strain>
    </source>
</reference>
<evidence type="ECO:0000256" key="2">
    <source>
        <dbReference type="SAM" id="SignalP"/>
    </source>
</evidence>
<feature type="signal peptide" evidence="2">
    <location>
        <begin position="1"/>
        <end position="25"/>
    </location>
</feature>
<organism evidence="3 4">
    <name type="scientific">Paeniroseomonas aquatica</name>
    <dbReference type="NCBI Taxonomy" id="373043"/>
    <lineage>
        <taxon>Bacteria</taxon>
        <taxon>Pseudomonadati</taxon>
        <taxon>Pseudomonadota</taxon>
        <taxon>Alphaproteobacteria</taxon>
        <taxon>Acetobacterales</taxon>
        <taxon>Acetobacteraceae</taxon>
        <taxon>Paeniroseomonas</taxon>
    </lineage>
</organism>
<feature type="region of interest" description="Disordered" evidence="1">
    <location>
        <begin position="35"/>
        <end position="128"/>
    </location>
</feature>
<proteinExistence type="predicted"/>
<evidence type="ECO:0000256" key="1">
    <source>
        <dbReference type="SAM" id="MobiDB-lite"/>
    </source>
</evidence>
<feature type="chain" id="PRO_5047256764" evidence="2">
    <location>
        <begin position="26"/>
        <end position="128"/>
    </location>
</feature>
<dbReference type="EMBL" id="JAUFPN010000013">
    <property type="protein sequence ID" value="MDN3563069.1"/>
    <property type="molecule type" value="Genomic_DNA"/>
</dbReference>
<accession>A0ABT8A0K5</accession>
<gene>
    <name evidence="3" type="ORF">QWZ14_01585</name>
</gene>
<evidence type="ECO:0000313" key="4">
    <source>
        <dbReference type="Proteomes" id="UP001529369"/>
    </source>
</evidence>
<evidence type="ECO:0000313" key="3">
    <source>
        <dbReference type="EMBL" id="MDN3563069.1"/>
    </source>
</evidence>
<keyword evidence="4" id="KW-1185">Reference proteome</keyword>
<dbReference type="Proteomes" id="UP001529369">
    <property type="component" value="Unassembled WGS sequence"/>
</dbReference>
<name>A0ABT8A0K5_9PROT</name>
<feature type="compositionally biased region" description="Polar residues" evidence="1">
    <location>
        <begin position="60"/>
        <end position="72"/>
    </location>
</feature>
<dbReference type="RefSeq" id="WP_290314804.1">
    <property type="nucleotide sequence ID" value="NZ_JAUFPN010000013.1"/>
</dbReference>